<dbReference type="Proteomes" id="UP001499852">
    <property type="component" value="Unassembled WGS sequence"/>
</dbReference>
<dbReference type="PROSITE" id="PS50011">
    <property type="entry name" value="PROTEIN_KINASE_DOM"/>
    <property type="match status" value="1"/>
</dbReference>
<dbReference type="PANTHER" id="PTHR43289:SF6">
    <property type="entry name" value="SERINE_THREONINE-PROTEIN KINASE NEKL-3"/>
    <property type="match status" value="1"/>
</dbReference>
<keyword evidence="8" id="KW-1185">Reference proteome</keyword>
<evidence type="ECO:0000256" key="4">
    <source>
        <dbReference type="ARBA" id="ARBA00022840"/>
    </source>
</evidence>
<evidence type="ECO:0000256" key="5">
    <source>
        <dbReference type="PROSITE-ProRule" id="PRU10141"/>
    </source>
</evidence>
<evidence type="ECO:0000256" key="3">
    <source>
        <dbReference type="ARBA" id="ARBA00022777"/>
    </source>
</evidence>
<dbReference type="SUPFAM" id="SSF48452">
    <property type="entry name" value="TPR-like"/>
    <property type="match status" value="2"/>
</dbReference>
<dbReference type="CDD" id="cd14014">
    <property type="entry name" value="STKc_PknB_like"/>
    <property type="match status" value="1"/>
</dbReference>
<dbReference type="Gene3D" id="1.10.510.10">
    <property type="entry name" value="Transferase(Phosphotransferase) domain 1"/>
    <property type="match status" value="1"/>
</dbReference>
<protein>
    <recommendedName>
        <fullName evidence="6">Protein kinase domain-containing protein</fullName>
    </recommendedName>
</protein>
<dbReference type="Gene3D" id="3.30.200.20">
    <property type="entry name" value="Phosphorylase Kinase, domain 1"/>
    <property type="match status" value="1"/>
</dbReference>
<feature type="binding site" evidence="5">
    <location>
        <position position="74"/>
    </location>
    <ligand>
        <name>ATP</name>
        <dbReference type="ChEBI" id="CHEBI:30616"/>
    </ligand>
</feature>
<evidence type="ECO:0000259" key="6">
    <source>
        <dbReference type="PROSITE" id="PS50011"/>
    </source>
</evidence>
<name>A0ABP9P4K5_9BACT</name>
<dbReference type="PANTHER" id="PTHR43289">
    <property type="entry name" value="MITOGEN-ACTIVATED PROTEIN KINASE KINASE KINASE 20-RELATED"/>
    <property type="match status" value="1"/>
</dbReference>
<keyword evidence="1" id="KW-0808">Transferase</keyword>
<gene>
    <name evidence="7" type="ORF">GCM10023213_18270</name>
</gene>
<dbReference type="InterPro" id="IPR011009">
    <property type="entry name" value="Kinase-like_dom_sf"/>
</dbReference>
<reference evidence="8" key="1">
    <citation type="journal article" date="2019" name="Int. J. Syst. Evol. Microbiol.">
        <title>The Global Catalogue of Microorganisms (GCM) 10K type strain sequencing project: providing services to taxonomists for standard genome sequencing and annotation.</title>
        <authorList>
            <consortium name="The Broad Institute Genomics Platform"/>
            <consortium name="The Broad Institute Genome Sequencing Center for Infectious Disease"/>
            <person name="Wu L."/>
            <person name="Ma J."/>
        </authorList>
    </citation>
    <scope>NUCLEOTIDE SEQUENCE [LARGE SCALE GENOMIC DNA]</scope>
    <source>
        <strain evidence="8">JCM 18053</strain>
    </source>
</reference>
<dbReference type="InterPro" id="IPR011990">
    <property type="entry name" value="TPR-like_helical_dom_sf"/>
</dbReference>
<keyword evidence="4 5" id="KW-0067">ATP-binding</keyword>
<dbReference type="Gene3D" id="1.25.40.10">
    <property type="entry name" value="Tetratricopeptide repeat domain"/>
    <property type="match status" value="3"/>
</dbReference>
<organism evidence="7 8">
    <name type="scientific">Prosthecobacter algae</name>
    <dbReference type="NCBI Taxonomy" id="1144682"/>
    <lineage>
        <taxon>Bacteria</taxon>
        <taxon>Pseudomonadati</taxon>
        <taxon>Verrucomicrobiota</taxon>
        <taxon>Verrucomicrobiia</taxon>
        <taxon>Verrucomicrobiales</taxon>
        <taxon>Verrucomicrobiaceae</taxon>
        <taxon>Prosthecobacter</taxon>
    </lineage>
</organism>
<dbReference type="PROSITE" id="PS00107">
    <property type="entry name" value="PROTEIN_KINASE_ATP"/>
    <property type="match status" value="1"/>
</dbReference>
<dbReference type="Pfam" id="PF00069">
    <property type="entry name" value="Pkinase"/>
    <property type="match status" value="1"/>
</dbReference>
<dbReference type="EMBL" id="BAABIA010000003">
    <property type="protein sequence ID" value="GAA5138782.1"/>
    <property type="molecule type" value="Genomic_DNA"/>
</dbReference>
<accession>A0ABP9P4K5</accession>
<dbReference type="InterPro" id="IPR000719">
    <property type="entry name" value="Prot_kinase_dom"/>
</dbReference>
<sequence length="833" mass="92028">MSDPRPQNPRLQPSAGYFDVALGVDEEADLLPQDAPGMVIGGRYVLKSILGVGGTGHVWRAEQTQPVQREVAVKIIGAGLVTGPVVTRFNRECQVLARLEHPNIAAIFDAGELADGRPYFVMEIVSGQPITQWCAEHQIPVKGRVEIFLQACLAVQHAHHKGILHRDLKPSNVMVTEVNGKPVVKVIDFGIAKALAGDLDAGPDVTVRGMVLGTPRYMSPEQAGLTGQDVDTRSDVYALGVLLYELLTGSTPVTEGEEKHTSLSDLLQRVRHTETELPSRRLLHRAPQAQRLARELCGELDWILLRALQKDREQRYPTAIALAEELQRHLRQEPVLAGPPSTTYRVKKWIVRHRHAALSTAAVFGALSAGVATTWWALDLAEMQRQEAARQKASAMNEAHLAQQVSSQLSDLLGGARKHVEAGMNTQILRNLADEVAAGMPRFATLPKTAAPLAKQLAELYTTLQEPARALPWYRRHWELLKETDGPQAKTTLDALYTLGWRSISSNQNAAAVVFLEQAMQGYQTHPEPAHRWMANYARKELARALSRLGRHEQALKAMTLALQQQNPNKPAQVATWLQEYADILRAANKDEEAATVLHRALALLPEDEAHASQRTNTLHALATTSRLREHYDEALAASAERVAIVERTQGSSHPQLIHALISHATLACKCPGCPGGEAAARRALALAQAAGHESLLADAWITLSETLRMSERYAESEQAVRDGIAAVNRTHAERWRVLELHRRLGDLLTSRSEFKEALKEYQTAAADWFNAPTVGRAREKEELIFGSFIKFWERAAKAASPLADAQQLEEWRRKYAAWKAERTPPATITGLP</sequence>
<evidence type="ECO:0000256" key="2">
    <source>
        <dbReference type="ARBA" id="ARBA00022741"/>
    </source>
</evidence>
<keyword evidence="3" id="KW-0418">Kinase</keyword>
<evidence type="ECO:0000313" key="7">
    <source>
        <dbReference type="EMBL" id="GAA5138782.1"/>
    </source>
</evidence>
<proteinExistence type="predicted"/>
<dbReference type="RefSeq" id="WP_345736060.1">
    <property type="nucleotide sequence ID" value="NZ_BAABIA010000003.1"/>
</dbReference>
<dbReference type="InterPro" id="IPR017441">
    <property type="entry name" value="Protein_kinase_ATP_BS"/>
</dbReference>
<keyword evidence="2 5" id="KW-0547">Nucleotide-binding</keyword>
<feature type="domain" description="Protein kinase" evidence="6">
    <location>
        <begin position="44"/>
        <end position="336"/>
    </location>
</feature>
<dbReference type="InterPro" id="IPR008271">
    <property type="entry name" value="Ser/Thr_kinase_AS"/>
</dbReference>
<comment type="caution">
    <text evidence="7">The sequence shown here is derived from an EMBL/GenBank/DDBJ whole genome shotgun (WGS) entry which is preliminary data.</text>
</comment>
<dbReference type="SUPFAM" id="SSF56112">
    <property type="entry name" value="Protein kinase-like (PK-like)"/>
    <property type="match status" value="1"/>
</dbReference>
<dbReference type="PROSITE" id="PS00108">
    <property type="entry name" value="PROTEIN_KINASE_ST"/>
    <property type="match status" value="1"/>
</dbReference>
<evidence type="ECO:0000256" key="1">
    <source>
        <dbReference type="ARBA" id="ARBA00022679"/>
    </source>
</evidence>
<evidence type="ECO:0000313" key="8">
    <source>
        <dbReference type="Proteomes" id="UP001499852"/>
    </source>
</evidence>
<dbReference type="SMART" id="SM00220">
    <property type="entry name" value="S_TKc"/>
    <property type="match status" value="1"/>
</dbReference>